<sequence>MGKVVAGIALSHAPGALGFPETAPPHQRESTEKATRDLGITLEQAKPDVIFAFLDDHFENFFRNHMPTIAIGVSDYHEGPADQWMEPLHITKKTKFPGNPKVAEHLIKSLVDQGFDCSRTGSIEYGQNLLMPWVLMKADLPNVSVVPIFLNVFTPPLMKYSRAFALGEACRKAAETLPDDTRVAFMSTGGLSHWPPYWNPNQAGDPPTDPFLAIMKEYQTFGKPILKKYPDLFVKFDEYEIEMAAKNEYPLNSSRKVPLVNAEWDRKFLDHFCGGDNEWLRNLTYEEVEDEAGHGGHEVLNWVALSGAMGGKRAKLLLYEPVIEWICGMSYVDFEVGKGETNGTNGVH</sequence>
<proteinExistence type="predicted"/>
<dbReference type="Gene3D" id="3.40.830.10">
    <property type="entry name" value="LigB-like"/>
    <property type="match status" value="1"/>
</dbReference>
<dbReference type="Proteomes" id="UP000800094">
    <property type="component" value="Unassembled WGS sequence"/>
</dbReference>
<dbReference type="OrthoDB" id="5377026at2759"/>
<protein>
    <submittedName>
        <fullName evidence="2">LigB subunit of an aromatic-ring-opening dioxygenase LigAB</fullName>
    </submittedName>
</protein>
<gene>
    <name evidence="2" type="ORF">BU26DRAFT_452698</name>
</gene>
<evidence type="ECO:0000259" key="1">
    <source>
        <dbReference type="Pfam" id="PF02900"/>
    </source>
</evidence>
<dbReference type="GO" id="GO:0016702">
    <property type="term" value="F:oxidoreductase activity, acting on single donors with incorporation of molecular oxygen, incorporation of two atoms of oxygen"/>
    <property type="evidence" value="ECO:0007669"/>
    <property type="project" value="UniProtKB-ARBA"/>
</dbReference>
<dbReference type="Pfam" id="PF02900">
    <property type="entry name" value="LigB"/>
    <property type="match status" value="1"/>
</dbReference>
<dbReference type="InterPro" id="IPR004183">
    <property type="entry name" value="Xdiol_dOase_suB"/>
</dbReference>
<dbReference type="EMBL" id="ML987192">
    <property type="protein sequence ID" value="KAF2252429.1"/>
    <property type="molecule type" value="Genomic_DNA"/>
</dbReference>
<reference evidence="2" key="1">
    <citation type="journal article" date="2020" name="Stud. Mycol.">
        <title>101 Dothideomycetes genomes: a test case for predicting lifestyles and emergence of pathogens.</title>
        <authorList>
            <person name="Haridas S."/>
            <person name="Albert R."/>
            <person name="Binder M."/>
            <person name="Bloem J."/>
            <person name="Labutti K."/>
            <person name="Salamov A."/>
            <person name="Andreopoulos B."/>
            <person name="Baker S."/>
            <person name="Barry K."/>
            <person name="Bills G."/>
            <person name="Bluhm B."/>
            <person name="Cannon C."/>
            <person name="Castanera R."/>
            <person name="Culley D."/>
            <person name="Daum C."/>
            <person name="Ezra D."/>
            <person name="Gonzalez J."/>
            <person name="Henrissat B."/>
            <person name="Kuo A."/>
            <person name="Liang C."/>
            <person name="Lipzen A."/>
            <person name="Lutzoni F."/>
            <person name="Magnuson J."/>
            <person name="Mondo S."/>
            <person name="Nolan M."/>
            <person name="Ohm R."/>
            <person name="Pangilinan J."/>
            <person name="Park H.-J."/>
            <person name="Ramirez L."/>
            <person name="Alfaro M."/>
            <person name="Sun H."/>
            <person name="Tritt A."/>
            <person name="Yoshinaga Y."/>
            <person name="Zwiers L.-H."/>
            <person name="Turgeon B."/>
            <person name="Goodwin S."/>
            <person name="Spatafora J."/>
            <person name="Crous P."/>
            <person name="Grigoriev I."/>
        </authorList>
    </citation>
    <scope>NUCLEOTIDE SEQUENCE</scope>
    <source>
        <strain evidence="2">CBS 122368</strain>
    </source>
</reference>
<accession>A0A6A6IQ77</accession>
<keyword evidence="2" id="KW-0223">Dioxygenase</keyword>
<feature type="domain" description="Extradiol ring-cleavage dioxygenase class III enzyme subunit B" evidence="1">
    <location>
        <begin position="8"/>
        <end position="326"/>
    </location>
</feature>
<name>A0A6A6IQ77_9PLEO</name>
<evidence type="ECO:0000313" key="3">
    <source>
        <dbReference type="Proteomes" id="UP000800094"/>
    </source>
</evidence>
<keyword evidence="3" id="KW-1185">Reference proteome</keyword>
<dbReference type="AlphaFoldDB" id="A0A6A6IQ77"/>
<keyword evidence="2" id="KW-0560">Oxidoreductase</keyword>
<dbReference type="RefSeq" id="XP_033687433.1">
    <property type="nucleotide sequence ID" value="XM_033824806.1"/>
</dbReference>
<dbReference type="GO" id="GO:0008198">
    <property type="term" value="F:ferrous iron binding"/>
    <property type="evidence" value="ECO:0007669"/>
    <property type="project" value="InterPro"/>
</dbReference>
<dbReference type="SUPFAM" id="SSF53213">
    <property type="entry name" value="LigB-like"/>
    <property type="match status" value="1"/>
</dbReference>
<dbReference type="GeneID" id="54578136"/>
<organism evidence="2 3">
    <name type="scientific">Trematosphaeria pertusa</name>
    <dbReference type="NCBI Taxonomy" id="390896"/>
    <lineage>
        <taxon>Eukaryota</taxon>
        <taxon>Fungi</taxon>
        <taxon>Dikarya</taxon>
        <taxon>Ascomycota</taxon>
        <taxon>Pezizomycotina</taxon>
        <taxon>Dothideomycetes</taxon>
        <taxon>Pleosporomycetidae</taxon>
        <taxon>Pleosporales</taxon>
        <taxon>Massarineae</taxon>
        <taxon>Trematosphaeriaceae</taxon>
        <taxon>Trematosphaeria</taxon>
    </lineage>
</organism>
<evidence type="ECO:0000313" key="2">
    <source>
        <dbReference type="EMBL" id="KAF2252429.1"/>
    </source>
</evidence>